<dbReference type="HOGENOM" id="CLU_679671_0_0_1"/>
<dbReference type="KEGG" id="ago:AGOS_AGL163W"/>
<feature type="compositionally biased region" description="Basic residues" evidence="1">
    <location>
        <begin position="389"/>
        <end position="402"/>
    </location>
</feature>
<name>Q750V2_EREGS</name>
<feature type="compositionally biased region" description="Polar residues" evidence="1">
    <location>
        <begin position="223"/>
        <end position="232"/>
    </location>
</feature>
<evidence type="ECO:0000256" key="1">
    <source>
        <dbReference type="SAM" id="MobiDB-lite"/>
    </source>
</evidence>
<dbReference type="EMBL" id="AE016820">
    <property type="protein sequence ID" value="AAS54328.1"/>
    <property type="molecule type" value="Genomic_DNA"/>
</dbReference>
<accession>Q750V2</accession>
<dbReference type="GeneID" id="4622797"/>
<feature type="region of interest" description="Disordered" evidence="1">
    <location>
        <begin position="341"/>
        <end position="402"/>
    </location>
</feature>
<gene>
    <name evidence="2" type="ORF">AGOS_AGL163W</name>
</gene>
<feature type="region of interest" description="Disordered" evidence="1">
    <location>
        <begin position="185"/>
        <end position="237"/>
    </location>
</feature>
<feature type="compositionally biased region" description="Basic residues" evidence="1">
    <location>
        <begin position="362"/>
        <end position="371"/>
    </location>
</feature>
<dbReference type="InParanoid" id="Q750V2"/>
<evidence type="ECO:0000313" key="3">
    <source>
        <dbReference type="Proteomes" id="UP000000591"/>
    </source>
</evidence>
<dbReference type="OrthoDB" id="10405083at2759"/>
<evidence type="ECO:0000313" key="2">
    <source>
        <dbReference type="EMBL" id="AAS54328.1"/>
    </source>
</evidence>
<reference evidence="2 3" key="1">
    <citation type="journal article" date="2004" name="Science">
        <title>The Ashbya gossypii genome as a tool for mapping the ancient Saccharomyces cerevisiae genome.</title>
        <authorList>
            <person name="Dietrich F.S."/>
            <person name="Voegeli S."/>
            <person name="Brachat S."/>
            <person name="Lerch A."/>
            <person name="Gates K."/>
            <person name="Steiner S."/>
            <person name="Mohr C."/>
            <person name="Pohlmann R."/>
            <person name="Luedi P."/>
            <person name="Choi S."/>
            <person name="Wing R.A."/>
            <person name="Flavier A."/>
            <person name="Gaffney T.D."/>
            <person name="Philippsen P."/>
        </authorList>
    </citation>
    <scope>NUCLEOTIDE SEQUENCE [LARGE SCALE GENOMIC DNA]</scope>
    <source>
        <strain evidence="3">ATCC 10895 / CBS 109.51 / FGSC 9923 / NRRL Y-1056</strain>
    </source>
</reference>
<keyword evidence="3" id="KW-1185">Reference proteome</keyword>
<dbReference type="Proteomes" id="UP000000591">
    <property type="component" value="Chromosome VII"/>
</dbReference>
<protein>
    <submittedName>
        <fullName evidence="2">AGL163Wp</fullName>
    </submittedName>
</protein>
<reference evidence="3" key="2">
    <citation type="journal article" date="2013" name="G3 (Bethesda)">
        <title>Genomes of Ashbya fungi isolated from insects reveal four mating-type loci, numerous translocations, lack of transposons, and distinct gene duplications.</title>
        <authorList>
            <person name="Dietrich F.S."/>
            <person name="Voegeli S."/>
            <person name="Kuo S."/>
            <person name="Philippsen P."/>
        </authorList>
    </citation>
    <scope>GENOME REANNOTATION</scope>
    <source>
        <strain evidence="3">ATCC 10895 / CBS 109.51 / FGSC 9923 / NRRL Y-1056</strain>
    </source>
</reference>
<sequence length="402" mass="44756">MGADERFDNLLSRLDQVGFDFEQEFDKLALLRQKAFDALSDHDTRKKRLQIELRLRQKYRRYRQNAAYFAKGRFDKVDMDYLNSVIMSNDQLRAACHIHGIHTAQKGSSASVEDYACIANLREDKKGVGSAILEPTERYEPTQPSDDAMSADNTLLYEKKMGKKSPCPLNGASTVESTAAAGLQLPPASLPAKPRSPALSLKRKLCPSSDNSGGGKAKRRVNTSHSTIQSDMSDAKMPRIPDNQLELPDYHHLPSSSFHYNLGHNSLPANFHFPDVNDPLLRNMQFSNPQMNFHSYSNMNLVPVLVPADALAQVKSMGQPSNVVQRMTENSNQHVESIAAAEKNPQTSGPSSGNRHPETSKKNTKRSKAHALPHGTSIEKLLKPPAPKALKKMQKMARKYNL</sequence>
<organism evidence="2 3">
    <name type="scientific">Eremothecium gossypii (strain ATCC 10895 / CBS 109.51 / FGSC 9923 / NRRL Y-1056)</name>
    <name type="common">Yeast</name>
    <name type="synonym">Ashbya gossypii</name>
    <dbReference type="NCBI Taxonomy" id="284811"/>
    <lineage>
        <taxon>Eukaryota</taxon>
        <taxon>Fungi</taxon>
        <taxon>Dikarya</taxon>
        <taxon>Ascomycota</taxon>
        <taxon>Saccharomycotina</taxon>
        <taxon>Saccharomycetes</taxon>
        <taxon>Saccharomycetales</taxon>
        <taxon>Saccharomycetaceae</taxon>
        <taxon>Eremothecium</taxon>
    </lineage>
</organism>
<feature type="compositionally biased region" description="Polar residues" evidence="1">
    <location>
        <begin position="344"/>
        <end position="354"/>
    </location>
</feature>
<proteinExistence type="predicted"/>
<dbReference type="AlphaFoldDB" id="Q750V2"/>
<dbReference type="RefSeq" id="NP_986504.1">
    <property type="nucleotide sequence ID" value="NM_211566.1"/>
</dbReference>